<dbReference type="PROSITE" id="PS51077">
    <property type="entry name" value="HTH_ICLR"/>
    <property type="match status" value="1"/>
</dbReference>
<evidence type="ECO:0000256" key="6">
    <source>
        <dbReference type="ARBA" id="ARBA00058938"/>
    </source>
</evidence>
<feature type="domain" description="HTH iclR-type" evidence="8">
    <location>
        <begin position="12"/>
        <end position="73"/>
    </location>
</feature>
<dbReference type="Pfam" id="PF01614">
    <property type="entry name" value="IclR_C"/>
    <property type="match status" value="1"/>
</dbReference>
<dbReference type="Pfam" id="PF09339">
    <property type="entry name" value="HTH_IclR"/>
    <property type="match status" value="1"/>
</dbReference>
<comment type="caution">
    <text evidence="10">The sequence shown here is derived from an EMBL/GenBank/DDBJ whole genome shotgun (WGS) entry which is preliminary data.</text>
</comment>
<dbReference type="EMBL" id="LJGU01000147">
    <property type="protein sequence ID" value="OEU96190.1"/>
    <property type="molecule type" value="Genomic_DNA"/>
</dbReference>
<dbReference type="PANTHER" id="PTHR30136:SF35">
    <property type="entry name" value="HTH-TYPE TRANSCRIPTIONAL REGULATOR RV1719"/>
    <property type="match status" value="1"/>
</dbReference>
<proteinExistence type="predicted"/>
<keyword evidence="11" id="KW-1185">Reference proteome</keyword>
<dbReference type="SMART" id="SM00346">
    <property type="entry name" value="HTH_ICLR"/>
    <property type="match status" value="1"/>
</dbReference>
<keyword evidence="5" id="KW-0804">Transcription</keyword>
<dbReference type="FunFam" id="1.10.10.10:FF:000056">
    <property type="entry name" value="IclR family transcriptional regulator"/>
    <property type="match status" value="1"/>
</dbReference>
<dbReference type="Proteomes" id="UP000176101">
    <property type="component" value="Unassembled WGS sequence"/>
</dbReference>
<organism evidence="10 11">
    <name type="scientific">Streptomyces oceani</name>
    <dbReference type="NCBI Taxonomy" id="1075402"/>
    <lineage>
        <taxon>Bacteria</taxon>
        <taxon>Bacillati</taxon>
        <taxon>Actinomycetota</taxon>
        <taxon>Actinomycetes</taxon>
        <taxon>Kitasatosporales</taxon>
        <taxon>Streptomycetaceae</taxon>
        <taxon>Streptomyces</taxon>
    </lineage>
</organism>
<keyword evidence="3" id="KW-0238">DNA-binding</keyword>
<evidence type="ECO:0000259" key="8">
    <source>
        <dbReference type="PROSITE" id="PS51077"/>
    </source>
</evidence>
<dbReference type="InterPro" id="IPR036390">
    <property type="entry name" value="WH_DNA-bd_sf"/>
</dbReference>
<gene>
    <name evidence="10" type="ORF">AN216_21860</name>
</gene>
<protein>
    <recommendedName>
        <fullName evidence="7">Glycerol operon regulatory protein</fullName>
    </recommendedName>
</protein>
<dbReference type="SUPFAM" id="SSF55781">
    <property type="entry name" value="GAF domain-like"/>
    <property type="match status" value="1"/>
</dbReference>
<dbReference type="STRING" id="1075402.AN216_21860"/>
<evidence type="ECO:0000256" key="5">
    <source>
        <dbReference type="ARBA" id="ARBA00023163"/>
    </source>
</evidence>
<dbReference type="RefSeq" id="WP_070198407.1">
    <property type="nucleotide sequence ID" value="NZ_LJGU01000147.1"/>
</dbReference>
<evidence type="ECO:0000256" key="4">
    <source>
        <dbReference type="ARBA" id="ARBA00023159"/>
    </source>
</evidence>
<evidence type="ECO:0000256" key="1">
    <source>
        <dbReference type="ARBA" id="ARBA00022798"/>
    </source>
</evidence>
<dbReference type="InterPro" id="IPR050707">
    <property type="entry name" value="HTH_MetabolicPath_Reg"/>
</dbReference>
<name>A0A1E7JWZ7_9ACTN</name>
<dbReference type="PROSITE" id="PS51078">
    <property type="entry name" value="ICLR_ED"/>
    <property type="match status" value="1"/>
</dbReference>
<dbReference type="InterPro" id="IPR029016">
    <property type="entry name" value="GAF-like_dom_sf"/>
</dbReference>
<dbReference type="AlphaFoldDB" id="A0A1E7JWZ7"/>
<keyword evidence="1" id="KW-0319">Glycerol metabolism</keyword>
<dbReference type="OrthoDB" id="8479143at2"/>
<dbReference type="GO" id="GO:0003700">
    <property type="term" value="F:DNA-binding transcription factor activity"/>
    <property type="evidence" value="ECO:0007669"/>
    <property type="project" value="TreeGrafter"/>
</dbReference>
<dbReference type="GO" id="GO:0045892">
    <property type="term" value="P:negative regulation of DNA-templated transcription"/>
    <property type="evidence" value="ECO:0007669"/>
    <property type="project" value="TreeGrafter"/>
</dbReference>
<evidence type="ECO:0000313" key="11">
    <source>
        <dbReference type="Proteomes" id="UP000176101"/>
    </source>
</evidence>
<evidence type="ECO:0000313" key="10">
    <source>
        <dbReference type="EMBL" id="OEU96190.1"/>
    </source>
</evidence>
<reference evidence="10 11" key="1">
    <citation type="journal article" date="2016" name="Front. Microbiol.">
        <title>Comparative Genomics Analysis of Streptomyces Species Reveals Their Adaptation to the Marine Environment and Their Diversity at the Genomic Level.</title>
        <authorList>
            <person name="Tian X."/>
            <person name="Zhang Z."/>
            <person name="Yang T."/>
            <person name="Chen M."/>
            <person name="Li J."/>
            <person name="Chen F."/>
            <person name="Yang J."/>
            <person name="Li W."/>
            <person name="Zhang B."/>
            <person name="Zhang Z."/>
            <person name="Wu J."/>
            <person name="Zhang C."/>
            <person name="Long L."/>
            <person name="Xiao J."/>
        </authorList>
    </citation>
    <scope>NUCLEOTIDE SEQUENCE [LARGE SCALE GENOMIC DNA]</scope>
    <source>
        <strain evidence="10 11">SCSIO 02100</strain>
    </source>
</reference>
<dbReference type="InterPro" id="IPR014757">
    <property type="entry name" value="Tscrpt_reg_IclR_C"/>
</dbReference>
<keyword evidence="2" id="KW-0805">Transcription regulation</keyword>
<dbReference type="GO" id="GO:0006071">
    <property type="term" value="P:glycerol metabolic process"/>
    <property type="evidence" value="ECO:0007669"/>
    <property type="project" value="UniProtKB-KW"/>
</dbReference>
<dbReference type="Gene3D" id="1.10.10.10">
    <property type="entry name" value="Winged helix-like DNA-binding domain superfamily/Winged helix DNA-binding domain"/>
    <property type="match status" value="1"/>
</dbReference>
<dbReference type="InterPro" id="IPR036388">
    <property type="entry name" value="WH-like_DNA-bd_sf"/>
</dbReference>
<dbReference type="GO" id="GO:0003677">
    <property type="term" value="F:DNA binding"/>
    <property type="evidence" value="ECO:0007669"/>
    <property type="project" value="UniProtKB-KW"/>
</dbReference>
<evidence type="ECO:0000256" key="2">
    <source>
        <dbReference type="ARBA" id="ARBA00023015"/>
    </source>
</evidence>
<dbReference type="InterPro" id="IPR005471">
    <property type="entry name" value="Tscrpt_reg_IclR_N"/>
</dbReference>
<evidence type="ECO:0000256" key="7">
    <source>
        <dbReference type="ARBA" id="ARBA00070406"/>
    </source>
</evidence>
<evidence type="ECO:0000256" key="3">
    <source>
        <dbReference type="ARBA" id="ARBA00023125"/>
    </source>
</evidence>
<evidence type="ECO:0000259" key="9">
    <source>
        <dbReference type="PROSITE" id="PS51078"/>
    </source>
</evidence>
<dbReference type="SUPFAM" id="SSF46785">
    <property type="entry name" value="Winged helix' DNA-binding domain"/>
    <property type="match status" value="1"/>
</dbReference>
<keyword evidence="4" id="KW-0010">Activator</keyword>
<comment type="function">
    <text evidence="6">May be an activator protein for the gylABX operon.</text>
</comment>
<dbReference type="PANTHER" id="PTHR30136">
    <property type="entry name" value="HELIX-TURN-HELIX TRANSCRIPTIONAL REGULATOR, ICLR FAMILY"/>
    <property type="match status" value="1"/>
</dbReference>
<accession>A0A1E7JWZ7</accession>
<dbReference type="Gene3D" id="3.30.450.40">
    <property type="match status" value="1"/>
</dbReference>
<feature type="domain" description="IclR-ED" evidence="9">
    <location>
        <begin position="74"/>
        <end position="256"/>
    </location>
</feature>
<dbReference type="PATRIC" id="fig|1075402.3.peg.566"/>
<sequence>MSSNGRVRDTSVQSVDRAVSILQVLAARGPSGITGIAQSLEINKSTVFRLLATLEARGLVEQDSERGRYRIGYTVVELAGGATKGNDLSLLSRPVCQELAAATGETVNLAVHDGEAVISIDQVISSAAITSIDWVGKRTPMHATSAGKVFLANMPQDEADEILAQPLERFTPHTVTDPARLREELESVRARGYSAISEEHEIGLAALSAPVRSLNGEVVATVTLSGPTFRIDTRTVAGLAEQLVAAGDRISWRKGYIRRG</sequence>